<dbReference type="GO" id="GO:0005829">
    <property type="term" value="C:cytosol"/>
    <property type="evidence" value="ECO:0007669"/>
    <property type="project" value="TreeGrafter"/>
</dbReference>
<dbReference type="PANTHER" id="PTHR10309">
    <property type="entry name" value="MANNOSE-6-PHOSPHATE ISOMERASE"/>
    <property type="match status" value="1"/>
</dbReference>
<evidence type="ECO:0000313" key="10">
    <source>
        <dbReference type="Proteomes" id="UP000033566"/>
    </source>
</evidence>
<dbReference type="Pfam" id="PF20512">
    <property type="entry name" value="PMI_typeI_hel"/>
    <property type="match status" value="1"/>
</dbReference>
<evidence type="ECO:0000256" key="1">
    <source>
        <dbReference type="ARBA" id="ARBA00000757"/>
    </source>
</evidence>
<keyword evidence="10" id="KW-1185">Reference proteome</keyword>
<dbReference type="AlphaFoldDB" id="A0A0F6QVV9"/>
<keyword evidence="5 8" id="KW-0862">Zinc</keyword>
<dbReference type="InterPro" id="IPR046458">
    <property type="entry name" value="PMI_typeI_hel"/>
</dbReference>
<protein>
    <recommendedName>
        <fullName evidence="3">mannose-6-phosphate isomerase</fullName>
        <ecNumber evidence="3">5.3.1.8</ecNumber>
    </recommendedName>
</protein>
<dbReference type="EMBL" id="CP011311">
    <property type="protein sequence ID" value="AKE38605.1"/>
    <property type="molecule type" value="Genomic_DNA"/>
</dbReference>
<dbReference type="InterPro" id="IPR018050">
    <property type="entry name" value="Pmannose_isomerase-type1_CS"/>
</dbReference>
<dbReference type="Proteomes" id="UP000033566">
    <property type="component" value="Chromosome"/>
</dbReference>
<dbReference type="Gene3D" id="1.10.441.10">
    <property type="entry name" value="Phosphomannose Isomerase, domain 2"/>
    <property type="match status" value="1"/>
</dbReference>
<evidence type="ECO:0000256" key="6">
    <source>
        <dbReference type="ARBA" id="ARBA00023235"/>
    </source>
</evidence>
<comment type="catalytic activity">
    <reaction evidence="1">
        <text>D-mannose 6-phosphate = D-fructose 6-phosphate</text>
        <dbReference type="Rhea" id="RHEA:12356"/>
        <dbReference type="ChEBI" id="CHEBI:58735"/>
        <dbReference type="ChEBI" id="CHEBI:61527"/>
        <dbReference type="EC" id="5.3.1.8"/>
    </reaction>
</comment>
<feature type="binding site" evidence="8">
    <location>
        <position position="92"/>
    </location>
    <ligand>
        <name>Zn(2+)</name>
        <dbReference type="ChEBI" id="CHEBI:29105"/>
    </ligand>
</feature>
<evidence type="ECO:0000256" key="2">
    <source>
        <dbReference type="ARBA" id="ARBA00010772"/>
    </source>
</evidence>
<proteinExistence type="inferred from homology"/>
<comment type="cofactor">
    <cofactor evidence="8">
        <name>Zn(2+)</name>
        <dbReference type="ChEBI" id="CHEBI:29105"/>
    </cofactor>
    <text evidence="8">Binds 1 zinc ion per subunit.</text>
</comment>
<comment type="similarity">
    <text evidence="2">Belongs to the mannose-6-phosphate isomerase type 1 family.</text>
</comment>
<dbReference type="InterPro" id="IPR016305">
    <property type="entry name" value="Mannose-6-P_Isomerase"/>
</dbReference>
<dbReference type="InterPro" id="IPR046457">
    <property type="entry name" value="PMI_typeI_cat"/>
</dbReference>
<dbReference type="GO" id="GO:0009298">
    <property type="term" value="P:GDP-mannose biosynthetic process"/>
    <property type="evidence" value="ECO:0007669"/>
    <property type="project" value="InterPro"/>
</dbReference>
<dbReference type="OrthoDB" id="9792649at2"/>
<dbReference type="GO" id="GO:0008270">
    <property type="term" value="F:zinc ion binding"/>
    <property type="evidence" value="ECO:0007669"/>
    <property type="project" value="InterPro"/>
</dbReference>
<dbReference type="HOGENOM" id="CLU_026967_1_1_11"/>
<evidence type="ECO:0000256" key="5">
    <source>
        <dbReference type="ARBA" id="ARBA00022833"/>
    </source>
</evidence>
<keyword evidence="4 8" id="KW-0479">Metal-binding</keyword>
<evidence type="ECO:0000256" key="8">
    <source>
        <dbReference type="PIRSR" id="PIRSR001480-2"/>
    </source>
</evidence>
<dbReference type="CDD" id="cd07011">
    <property type="entry name" value="cupin_PMI_type_I_N"/>
    <property type="match status" value="1"/>
</dbReference>
<dbReference type="NCBIfam" id="TIGR00218">
    <property type="entry name" value="manA"/>
    <property type="match status" value="1"/>
</dbReference>
<gene>
    <name evidence="9" type="primary">manA</name>
    <name evidence="9" type="ORF">UL81_03120</name>
</gene>
<dbReference type="PANTHER" id="PTHR10309:SF0">
    <property type="entry name" value="MANNOSE-6-PHOSPHATE ISOMERASE"/>
    <property type="match status" value="1"/>
</dbReference>
<dbReference type="PATRIC" id="fig|161896.4.peg.615"/>
<evidence type="ECO:0000256" key="4">
    <source>
        <dbReference type="ARBA" id="ARBA00022723"/>
    </source>
</evidence>
<feature type="binding site" evidence="8">
    <location>
        <position position="129"/>
    </location>
    <ligand>
        <name>Zn(2+)</name>
        <dbReference type="ChEBI" id="CHEBI:29105"/>
    </ligand>
</feature>
<dbReference type="KEGG" id="ccj:UL81_03120"/>
<dbReference type="GO" id="GO:0004476">
    <property type="term" value="F:mannose-6-phosphate isomerase activity"/>
    <property type="evidence" value="ECO:0007669"/>
    <property type="project" value="UniProtKB-EC"/>
</dbReference>
<dbReference type="STRING" id="161896.UL81_03120"/>
<accession>A0A0F6QVV9</accession>
<evidence type="ECO:0000313" key="9">
    <source>
        <dbReference type="EMBL" id="AKE38605.1"/>
    </source>
</evidence>
<reference evidence="9 10" key="1">
    <citation type="journal article" date="2015" name="Genome Announc.">
        <title>Complete Genome Sequence of Corynebacterium camporealensis DSM 44610, Isolated from the Milk of a Manchega Sheep with Subclinical Mastitis.</title>
        <authorList>
            <person name="Ruckert C."/>
            <person name="Albersmeier A."/>
            <person name="Winkler A."/>
            <person name="Tauch A."/>
        </authorList>
    </citation>
    <scope>NUCLEOTIDE SEQUENCE [LARGE SCALE GENOMIC DNA]</scope>
    <source>
        <strain evidence="9 10">DSM 44610</strain>
    </source>
</reference>
<feature type="binding site" evidence="8">
    <location>
        <position position="94"/>
    </location>
    <ligand>
        <name>Zn(2+)</name>
        <dbReference type="ChEBI" id="CHEBI:29105"/>
    </ligand>
</feature>
<dbReference type="Gene3D" id="2.60.120.10">
    <property type="entry name" value="Jelly Rolls"/>
    <property type="match status" value="2"/>
</dbReference>
<dbReference type="InterPro" id="IPR001250">
    <property type="entry name" value="Man6P_Isoase-1"/>
</dbReference>
<name>A0A0F6QVV9_9CORY</name>
<dbReference type="InterPro" id="IPR011051">
    <property type="entry name" value="RmlC_Cupin_sf"/>
</dbReference>
<keyword evidence="6 9" id="KW-0413">Isomerase</keyword>
<dbReference type="Pfam" id="PF20511">
    <property type="entry name" value="PMI_typeI_cat"/>
    <property type="match status" value="1"/>
</dbReference>
<sequence length="405" mass="44174">MQLLNSASRHYSWGSRTMIPELIGEPKADRPLAELWYGAHPAAPSTVGEEPLNALIDAAPDTQLGQRVQADFGDRLPFLMKLLAAEEPLSLQAHPSKAQAEEGFARENEQGIDLSASNRNYKDDNHKPELIVALTEFYAMAGFRPLAQTRELFDALDCPDLARYQAMLVEGEDAESDNLRTLFTTWITIPSANRKQLINAIVDAAQKLLENLPADDWKAQVLRTIIDLDERYPDDVGVLGALLLNHIVLQPGEALFLAAGKLHAYVHGMGVEIMANSDNVLRGGLTPKFVDVPELVKVLDYVAIKDPRIHTQTGTSARVENGTCRAYPVPVDDFRLDCLELEANGTAAVAHDGPLVLLNTAGETELTSGENTETLRPGQAVWVPASDGEVTVNATAKSQLFIARA</sequence>
<dbReference type="SUPFAM" id="SSF51182">
    <property type="entry name" value="RmlC-like cupins"/>
    <property type="match status" value="1"/>
</dbReference>
<dbReference type="InterPro" id="IPR014710">
    <property type="entry name" value="RmlC-like_jellyroll"/>
</dbReference>
<evidence type="ECO:0000256" key="3">
    <source>
        <dbReference type="ARBA" id="ARBA00011956"/>
    </source>
</evidence>
<dbReference type="RefSeq" id="WP_035106874.1">
    <property type="nucleotide sequence ID" value="NZ_CP011311.1"/>
</dbReference>
<dbReference type="PIRSF" id="PIRSF001480">
    <property type="entry name" value="Mannose-6-phosphate_isomerase"/>
    <property type="match status" value="1"/>
</dbReference>
<dbReference type="PROSITE" id="PS00965">
    <property type="entry name" value="PMI_I_1"/>
    <property type="match status" value="1"/>
</dbReference>
<dbReference type="EC" id="5.3.1.8" evidence="3"/>
<evidence type="ECO:0000256" key="7">
    <source>
        <dbReference type="PIRSR" id="PIRSR001480-1"/>
    </source>
</evidence>
<feature type="active site" evidence="7">
    <location>
        <position position="282"/>
    </location>
</feature>
<dbReference type="GO" id="GO:0005975">
    <property type="term" value="P:carbohydrate metabolic process"/>
    <property type="evidence" value="ECO:0007669"/>
    <property type="project" value="InterPro"/>
</dbReference>
<feature type="binding site" evidence="8">
    <location>
        <position position="263"/>
    </location>
    <ligand>
        <name>Zn(2+)</name>
        <dbReference type="ChEBI" id="CHEBI:29105"/>
    </ligand>
</feature>
<organism evidence="9 10">
    <name type="scientific">Corynebacterium camporealensis</name>
    <dbReference type="NCBI Taxonomy" id="161896"/>
    <lineage>
        <taxon>Bacteria</taxon>
        <taxon>Bacillati</taxon>
        <taxon>Actinomycetota</taxon>
        <taxon>Actinomycetes</taxon>
        <taxon>Mycobacteriales</taxon>
        <taxon>Corynebacteriaceae</taxon>
        <taxon>Corynebacterium</taxon>
    </lineage>
</organism>
<dbReference type="PRINTS" id="PR00714">
    <property type="entry name" value="MAN6PISMRASE"/>
</dbReference>